<dbReference type="Gene3D" id="1.10.3210.10">
    <property type="entry name" value="Hypothetical protein af1432"/>
    <property type="match status" value="1"/>
</dbReference>
<accession>K0ILI5</accession>
<dbReference type="InterPro" id="IPR003607">
    <property type="entry name" value="HD/PDEase_dom"/>
</dbReference>
<feature type="domain" description="HD/PDEase" evidence="1">
    <location>
        <begin position="43"/>
        <end position="142"/>
    </location>
</feature>
<dbReference type="GeneID" id="13797341"/>
<dbReference type="InParanoid" id="K0ILI5"/>
<dbReference type="RefSeq" id="WP_015020975.1">
    <property type="nucleotide sequence ID" value="NC_018719.1"/>
</dbReference>
<reference evidence="2 3" key="1">
    <citation type="journal article" date="2012" name="Environ. Microbiol.">
        <title>The genome of the ammonia-oxidizing Candidatus Nitrososphaera gargensis: insights into metabolic versatility and environmental adaptations.</title>
        <authorList>
            <person name="Spang A."/>
            <person name="Poehlein A."/>
            <person name="Offre P."/>
            <person name="Zumbragel S."/>
            <person name="Haider S."/>
            <person name="Rychlik N."/>
            <person name="Nowka B."/>
            <person name="Schmeisser C."/>
            <person name="Lebedeva E.V."/>
            <person name="Rattei T."/>
            <person name="Bohm C."/>
            <person name="Schmid M."/>
            <person name="Galushko A."/>
            <person name="Hatzenpichler R."/>
            <person name="Weinmaier T."/>
            <person name="Daniel R."/>
            <person name="Schleper C."/>
            <person name="Spieck E."/>
            <person name="Streit W."/>
            <person name="Wagner M."/>
        </authorList>
    </citation>
    <scope>NUCLEOTIDE SEQUENCE [LARGE SCALE GENOMIC DNA]</scope>
    <source>
        <strain evidence="3">Ga9.2</strain>
    </source>
</reference>
<dbReference type="Proteomes" id="UP000008037">
    <property type="component" value="Chromosome"/>
</dbReference>
<dbReference type="PANTHER" id="PTHR46246">
    <property type="entry name" value="GUANOSINE-3',5'-BIS(DIPHOSPHATE) 3'-PYROPHOSPHOHYDROLASE MESH1"/>
    <property type="match status" value="1"/>
</dbReference>
<keyword evidence="3" id="KW-1185">Reference proteome</keyword>
<dbReference type="HOGENOM" id="CLU_1381348_0_0_2"/>
<evidence type="ECO:0000313" key="3">
    <source>
        <dbReference type="Proteomes" id="UP000008037"/>
    </source>
</evidence>
<proteinExistence type="predicted"/>
<dbReference type="BioCyc" id="CNIT1237085:G1324-3531-MONOMER"/>
<dbReference type="Pfam" id="PF13328">
    <property type="entry name" value="HD_4"/>
    <property type="match status" value="1"/>
</dbReference>
<dbReference type="OrthoDB" id="8227at2157"/>
<organism evidence="2 3">
    <name type="scientific">Nitrososphaera gargensis (strain Ga9.2)</name>
    <dbReference type="NCBI Taxonomy" id="1237085"/>
    <lineage>
        <taxon>Archaea</taxon>
        <taxon>Nitrososphaerota</taxon>
        <taxon>Nitrososphaeria</taxon>
        <taxon>Nitrososphaerales</taxon>
        <taxon>Nitrososphaeraceae</taxon>
        <taxon>Nitrososphaera</taxon>
    </lineage>
</organism>
<dbReference type="EMBL" id="CP002408">
    <property type="protein sequence ID" value="AFU60443.1"/>
    <property type="molecule type" value="Genomic_DNA"/>
</dbReference>
<sequence>MSDFPKAGFARLLKFFTNTDDVVKLTRAFGLATKIHKGELLNKTEPYINHPLRVALILVEELQMRDADLACAALLHDAHGSIVDEELKEHGERVYSIVRAAATQASADDQFAAMSKAPKDVKYIRLAERLDSARSMKNHAFRDKMIRFKDETEKYVVPIATATDDRLAFKLSVALYELK</sequence>
<dbReference type="SUPFAM" id="SSF109604">
    <property type="entry name" value="HD-domain/PDEase-like"/>
    <property type="match status" value="1"/>
</dbReference>
<dbReference type="AlphaFoldDB" id="K0ILI5"/>
<name>K0ILI5_NITGG</name>
<gene>
    <name evidence="2" type="ordered locus">Ngar_c35300</name>
</gene>
<dbReference type="KEGG" id="nga:Ngar_c35300"/>
<dbReference type="GO" id="GO:0008893">
    <property type="term" value="F:guanosine-3',5'-bis(diphosphate) 3'-diphosphatase activity"/>
    <property type="evidence" value="ECO:0007669"/>
    <property type="project" value="TreeGrafter"/>
</dbReference>
<dbReference type="SMART" id="SM00471">
    <property type="entry name" value="HDc"/>
    <property type="match status" value="1"/>
</dbReference>
<evidence type="ECO:0000313" key="2">
    <source>
        <dbReference type="EMBL" id="AFU60443.1"/>
    </source>
</evidence>
<evidence type="ECO:0000259" key="1">
    <source>
        <dbReference type="SMART" id="SM00471"/>
    </source>
</evidence>
<dbReference type="PANTHER" id="PTHR46246:SF1">
    <property type="entry name" value="GUANOSINE-3',5'-BIS(DIPHOSPHATE) 3'-PYROPHOSPHOHYDROLASE MESH1"/>
    <property type="match status" value="1"/>
</dbReference>
<protein>
    <submittedName>
        <fullName evidence="2">Putative (P)ppGpp synthetase I, SpoT/RelA</fullName>
    </submittedName>
</protein>
<dbReference type="InterPro" id="IPR052194">
    <property type="entry name" value="MESH1"/>
</dbReference>
<dbReference type="STRING" id="1237085.Ngar_c35300"/>